<keyword evidence="2" id="KW-1185">Reference proteome</keyword>
<dbReference type="EMBL" id="KN831945">
    <property type="protein sequence ID" value="KIO14126.1"/>
    <property type="molecule type" value="Genomic_DNA"/>
</dbReference>
<accession>A0A0C3PXF5</accession>
<evidence type="ECO:0000313" key="2">
    <source>
        <dbReference type="Proteomes" id="UP000054217"/>
    </source>
</evidence>
<dbReference type="InParanoid" id="A0A0C3PXF5"/>
<sequence length="54" mass="6107">MSTFMMCQHSGRQPCCWEVQKTVEGIGCNLLLECLRNLPSANRQAGQPKRTRPT</sequence>
<proteinExistence type="predicted"/>
<reference evidence="1 2" key="1">
    <citation type="submission" date="2014-04" db="EMBL/GenBank/DDBJ databases">
        <authorList>
            <consortium name="DOE Joint Genome Institute"/>
            <person name="Kuo A."/>
            <person name="Kohler A."/>
            <person name="Costa M.D."/>
            <person name="Nagy L.G."/>
            <person name="Floudas D."/>
            <person name="Copeland A."/>
            <person name="Barry K.W."/>
            <person name="Cichocki N."/>
            <person name="Veneault-Fourrey C."/>
            <person name="LaButti K."/>
            <person name="Lindquist E.A."/>
            <person name="Lipzen A."/>
            <person name="Lundell T."/>
            <person name="Morin E."/>
            <person name="Murat C."/>
            <person name="Sun H."/>
            <person name="Tunlid A."/>
            <person name="Henrissat B."/>
            <person name="Grigoriev I.V."/>
            <person name="Hibbett D.S."/>
            <person name="Martin F."/>
            <person name="Nordberg H.P."/>
            <person name="Cantor M.N."/>
            <person name="Hua S.X."/>
        </authorList>
    </citation>
    <scope>NUCLEOTIDE SEQUENCE [LARGE SCALE GENOMIC DNA]</scope>
    <source>
        <strain evidence="1 2">Marx 270</strain>
    </source>
</reference>
<dbReference type="Proteomes" id="UP000054217">
    <property type="component" value="Unassembled WGS sequence"/>
</dbReference>
<evidence type="ECO:0000313" key="1">
    <source>
        <dbReference type="EMBL" id="KIO14126.1"/>
    </source>
</evidence>
<dbReference type="HOGENOM" id="CLU_3051338_0_0_1"/>
<dbReference type="AlphaFoldDB" id="A0A0C3PXF5"/>
<name>A0A0C3PXF5_PISTI</name>
<reference evidence="2" key="2">
    <citation type="submission" date="2015-01" db="EMBL/GenBank/DDBJ databases">
        <title>Evolutionary Origins and Diversification of the Mycorrhizal Mutualists.</title>
        <authorList>
            <consortium name="DOE Joint Genome Institute"/>
            <consortium name="Mycorrhizal Genomics Consortium"/>
            <person name="Kohler A."/>
            <person name="Kuo A."/>
            <person name="Nagy L.G."/>
            <person name="Floudas D."/>
            <person name="Copeland A."/>
            <person name="Barry K.W."/>
            <person name="Cichocki N."/>
            <person name="Veneault-Fourrey C."/>
            <person name="LaButti K."/>
            <person name="Lindquist E.A."/>
            <person name="Lipzen A."/>
            <person name="Lundell T."/>
            <person name="Morin E."/>
            <person name="Murat C."/>
            <person name="Riley R."/>
            <person name="Ohm R."/>
            <person name="Sun H."/>
            <person name="Tunlid A."/>
            <person name="Henrissat B."/>
            <person name="Grigoriev I.V."/>
            <person name="Hibbett D.S."/>
            <person name="Martin F."/>
        </authorList>
    </citation>
    <scope>NUCLEOTIDE SEQUENCE [LARGE SCALE GENOMIC DNA]</scope>
    <source>
        <strain evidence="2">Marx 270</strain>
    </source>
</reference>
<protein>
    <submittedName>
        <fullName evidence="1">Uncharacterized protein</fullName>
    </submittedName>
</protein>
<gene>
    <name evidence="1" type="ORF">M404DRAFT_992377</name>
</gene>
<organism evidence="1 2">
    <name type="scientific">Pisolithus tinctorius Marx 270</name>
    <dbReference type="NCBI Taxonomy" id="870435"/>
    <lineage>
        <taxon>Eukaryota</taxon>
        <taxon>Fungi</taxon>
        <taxon>Dikarya</taxon>
        <taxon>Basidiomycota</taxon>
        <taxon>Agaricomycotina</taxon>
        <taxon>Agaricomycetes</taxon>
        <taxon>Agaricomycetidae</taxon>
        <taxon>Boletales</taxon>
        <taxon>Sclerodermatineae</taxon>
        <taxon>Pisolithaceae</taxon>
        <taxon>Pisolithus</taxon>
    </lineage>
</organism>